<proteinExistence type="predicted"/>
<comment type="caution">
    <text evidence="1">The sequence shown here is derived from an EMBL/GenBank/DDBJ whole genome shotgun (WGS) entry which is preliminary data.</text>
</comment>
<dbReference type="AlphaFoldDB" id="A0A822XU40"/>
<sequence length="43" mass="4938">MYAICREDSCFEQFTGGLVIRISFGHTDKQNVNKTAASWHTHH</sequence>
<gene>
    <name evidence="1" type="ORF">HUJ06_025363</name>
</gene>
<dbReference type="EMBL" id="DUZY01000001">
    <property type="protein sequence ID" value="DAD23900.1"/>
    <property type="molecule type" value="Genomic_DNA"/>
</dbReference>
<protein>
    <submittedName>
        <fullName evidence="1">Uncharacterized protein</fullName>
    </submittedName>
</protein>
<evidence type="ECO:0000313" key="1">
    <source>
        <dbReference type="EMBL" id="DAD23900.1"/>
    </source>
</evidence>
<name>A0A822XU40_NELNU</name>
<dbReference type="Proteomes" id="UP000607653">
    <property type="component" value="Unassembled WGS sequence"/>
</dbReference>
<accession>A0A822XU40</accession>
<reference evidence="1 2" key="1">
    <citation type="journal article" date="2020" name="Mol. Biol. Evol.">
        <title>Distinct Expression and Methylation Patterns for Genes with Different Fates following a Single Whole-Genome Duplication in Flowering Plants.</title>
        <authorList>
            <person name="Shi T."/>
            <person name="Rahmani R.S."/>
            <person name="Gugger P.F."/>
            <person name="Wang M."/>
            <person name="Li H."/>
            <person name="Zhang Y."/>
            <person name="Li Z."/>
            <person name="Wang Q."/>
            <person name="Van de Peer Y."/>
            <person name="Marchal K."/>
            <person name="Chen J."/>
        </authorList>
    </citation>
    <scope>NUCLEOTIDE SEQUENCE [LARGE SCALE GENOMIC DNA]</scope>
    <source>
        <tissue evidence="1">Leaf</tissue>
    </source>
</reference>
<keyword evidence="2" id="KW-1185">Reference proteome</keyword>
<evidence type="ECO:0000313" key="2">
    <source>
        <dbReference type="Proteomes" id="UP000607653"/>
    </source>
</evidence>
<organism evidence="1 2">
    <name type="scientific">Nelumbo nucifera</name>
    <name type="common">Sacred lotus</name>
    <dbReference type="NCBI Taxonomy" id="4432"/>
    <lineage>
        <taxon>Eukaryota</taxon>
        <taxon>Viridiplantae</taxon>
        <taxon>Streptophyta</taxon>
        <taxon>Embryophyta</taxon>
        <taxon>Tracheophyta</taxon>
        <taxon>Spermatophyta</taxon>
        <taxon>Magnoliopsida</taxon>
        <taxon>Proteales</taxon>
        <taxon>Nelumbonaceae</taxon>
        <taxon>Nelumbo</taxon>
    </lineage>
</organism>